<dbReference type="InterPro" id="IPR013325">
    <property type="entry name" value="RNA_pol_sigma_r2"/>
</dbReference>
<dbReference type="PANTHER" id="PTHR43133">
    <property type="entry name" value="RNA POLYMERASE ECF-TYPE SIGMA FACTO"/>
    <property type="match status" value="1"/>
</dbReference>
<proteinExistence type="inferred from homology"/>
<keyword evidence="3" id="KW-0731">Sigma factor</keyword>
<dbReference type="AlphaFoldDB" id="A0A327Q418"/>
<name>A0A327Q418_9BACT</name>
<dbReference type="SUPFAM" id="SSF88659">
    <property type="entry name" value="Sigma3 and sigma4 domains of RNA polymerase sigma factors"/>
    <property type="match status" value="1"/>
</dbReference>
<sequence>MEFVAWSKIFKKRVQTLDDIIQGCLQGKRSNQEELYKQFFGYAMGICMRYVQQREEAIEILNDGFLKVFTNIQKFDTTRPFKTWLSKIIANTAIDYLRQKKRLVIGEDVAHIPEVQSSNDELALQKLSYAELLTLVQSLPPAYNAVFNLYVMEGFQHHEIAGLLGISEGTSKSNLFKAKKILKEKIAINTNYYQPGISTANDIVFEKK</sequence>
<dbReference type="Gene3D" id="1.10.1740.10">
    <property type="match status" value="1"/>
</dbReference>
<feature type="domain" description="RNA polymerase sigma factor 70 region 4 type 2" evidence="6">
    <location>
        <begin position="131"/>
        <end position="181"/>
    </location>
</feature>
<dbReference type="NCBIfam" id="TIGR02937">
    <property type="entry name" value="sigma70-ECF"/>
    <property type="match status" value="1"/>
</dbReference>
<dbReference type="GO" id="GO:0016987">
    <property type="term" value="F:sigma factor activity"/>
    <property type="evidence" value="ECO:0007669"/>
    <property type="project" value="UniProtKB-KW"/>
</dbReference>
<reference evidence="7 8" key="1">
    <citation type="submission" date="2018-06" db="EMBL/GenBank/DDBJ databases">
        <title>Genomic Encyclopedia of Archaeal and Bacterial Type Strains, Phase II (KMG-II): from individual species to whole genera.</title>
        <authorList>
            <person name="Goeker M."/>
        </authorList>
    </citation>
    <scope>NUCLEOTIDE SEQUENCE [LARGE SCALE GENOMIC DNA]</scope>
    <source>
        <strain evidence="7 8">DSM 23857</strain>
    </source>
</reference>
<dbReference type="GO" id="GO:0006352">
    <property type="term" value="P:DNA-templated transcription initiation"/>
    <property type="evidence" value="ECO:0007669"/>
    <property type="project" value="InterPro"/>
</dbReference>
<keyword evidence="2" id="KW-0805">Transcription regulation</keyword>
<feature type="domain" description="RNA polymerase sigma-70 region 2" evidence="5">
    <location>
        <begin position="35"/>
        <end position="102"/>
    </location>
</feature>
<organism evidence="7 8">
    <name type="scientific">Chitinophaga skermanii</name>
    <dbReference type="NCBI Taxonomy" id="331697"/>
    <lineage>
        <taxon>Bacteria</taxon>
        <taxon>Pseudomonadati</taxon>
        <taxon>Bacteroidota</taxon>
        <taxon>Chitinophagia</taxon>
        <taxon>Chitinophagales</taxon>
        <taxon>Chitinophagaceae</taxon>
        <taxon>Chitinophaga</taxon>
    </lineage>
</organism>
<dbReference type="Proteomes" id="UP000249547">
    <property type="component" value="Unassembled WGS sequence"/>
</dbReference>
<evidence type="ECO:0000256" key="1">
    <source>
        <dbReference type="ARBA" id="ARBA00010641"/>
    </source>
</evidence>
<dbReference type="InterPro" id="IPR036388">
    <property type="entry name" value="WH-like_DNA-bd_sf"/>
</dbReference>
<evidence type="ECO:0000256" key="2">
    <source>
        <dbReference type="ARBA" id="ARBA00023015"/>
    </source>
</evidence>
<comment type="caution">
    <text evidence="7">The sequence shown here is derived from an EMBL/GenBank/DDBJ whole genome shotgun (WGS) entry which is preliminary data.</text>
</comment>
<dbReference type="InterPro" id="IPR014284">
    <property type="entry name" value="RNA_pol_sigma-70_dom"/>
</dbReference>
<comment type="similarity">
    <text evidence="1">Belongs to the sigma-70 factor family. ECF subfamily.</text>
</comment>
<evidence type="ECO:0000256" key="3">
    <source>
        <dbReference type="ARBA" id="ARBA00023082"/>
    </source>
</evidence>
<dbReference type="InterPro" id="IPR013324">
    <property type="entry name" value="RNA_pol_sigma_r3/r4-like"/>
</dbReference>
<dbReference type="Pfam" id="PF04542">
    <property type="entry name" value="Sigma70_r2"/>
    <property type="match status" value="1"/>
</dbReference>
<dbReference type="InterPro" id="IPR039425">
    <property type="entry name" value="RNA_pol_sigma-70-like"/>
</dbReference>
<dbReference type="PANTHER" id="PTHR43133:SF46">
    <property type="entry name" value="RNA POLYMERASE SIGMA-70 FACTOR ECF SUBFAMILY"/>
    <property type="match status" value="1"/>
</dbReference>
<dbReference type="InterPro" id="IPR013249">
    <property type="entry name" value="RNA_pol_sigma70_r4_t2"/>
</dbReference>
<evidence type="ECO:0000259" key="6">
    <source>
        <dbReference type="Pfam" id="PF08281"/>
    </source>
</evidence>
<gene>
    <name evidence="7" type="ORF">LX64_04649</name>
</gene>
<dbReference type="InterPro" id="IPR007627">
    <property type="entry name" value="RNA_pol_sigma70_r2"/>
</dbReference>
<dbReference type="SUPFAM" id="SSF88946">
    <property type="entry name" value="Sigma2 domain of RNA polymerase sigma factors"/>
    <property type="match status" value="1"/>
</dbReference>
<keyword evidence="4" id="KW-0804">Transcription</keyword>
<dbReference type="EMBL" id="QLLL01000011">
    <property type="protein sequence ID" value="RAI98664.1"/>
    <property type="molecule type" value="Genomic_DNA"/>
</dbReference>
<evidence type="ECO:0000313" key="8">
    <source>
        <dbReference type="Proteomes" id="UP000249547"/>
    </source>
</evidence>
<evidence type="ECO:0000256" key="4">
    <source>
        <dbReference type="ARBA" id="ARBA00023163"/>
    </source>
</evidence>
<accession>A0A327Q418</accession>
<dbReference type="Pfam" id="PF08281">
    <property type="entry name" value="Sigma70_r4_2"/>
    <property type="match status" value="1"/>
</dbReference>
<evidence type="ECO:0000259" key="5">
    <source>
        <dbReference type="Pfam" id="PF04542"/>
    </source>
</evidence>
<dbReference type="Gene3D" id="1.10.10.10">
    <property type="entry name" value="Winged helix-like DNA-binding domain superfamily/Winged helix DNA-binding domain"/>
    <property type="match status" value="1"/>
</dbReference>
<keyword evidence="8" id="KW-1185">Reference proteome</keyword>
<dbReference type="GO" id="GO:0003677">
    <property type="term" value="F:DNA binding"/>
    <property type="evidence" value="ECO:0007669"/>
    <property type="project" value="InterPro"/>
</dbReference>
<evidence type="ECO:0000313" key="7">
    <source>
        <dbReference type="EMBL" id="RAI98664.1"/>
    </source>
</evidence>
<protein>
    <submittedName>
        <fullName evidence="7">RNA polymerase sigma-70 factor (ECF subfamily)</fullName>
    </submittedName>
</protein>